<organism evidence="7 8">
    <name type="scientific">Helicocarpus griseus UAMH5409</name>
    <dbReference type="NCBI Taxonomy" id="1447875"/>
    <lineage>
        <taxon>Eukaryota</taxon>
        <taxon>Fungi</taxon>
        <taxon>Dikarya</taxon>
        <taxon>Ascomycota</taxon>
        <taxon>Pezizomycotina</taxon>
        <taxon>Eurotiomycetes</taxon>
        <taxon>Eurotiomycetidae</taxon>
        <taxon>Onygenales</taxon>
        <taxon>Ajellomycetaceae</taxon>
        <taxon>Helicocarpus</taxon>
    </lineage>
</organism>
<name>A0A2B7Y1S5_9EURO</name>
<dbReference type="SUPFAM" id="SSF52113">
    <property type="entry name" value="BRCT domain"/>
    <property type="match status" value="1"/>
</dbReference>
<dbReference type="EMBL" id="PDNB01000029">
    <property type="protein sequence ID" value="PGH14991.1"/>
    <property type="molecule type" value="Genomic_DNA"/>
</dbReference>
<gene>
    <name evidence="7" type="ORF">AJ79_02671</name>
</gene>
<dbReference type="GO" id="GO:0010571">
    <property type="term" value="P:positive regulation of nuclear cell cycle DNA replication"/>
    <property type="evidence" value="ECO:0007669"/>
    <property type="project" value="TreeGrafter"/>
</dbReference>
<dbReference type="OrthoDB" id="21380at2759"/>
<dbReference type="GO" id="GO:0008270">
    <property type="term" value="F:zinc ion binding"/>
    <property type="evidence" value="ECO:0007669"/>
    <property type="project" value="UniProtKB-KW"/>
</dbReference>
<feature type="compositionally biased region" description="Basic and acidic residues" evidence="5">
    <location>
        <begin position="374"/>
        <end position="394"/>
    </location>
</feature>
<dbReference type="Proteomes" id="UP000223968">
    <property type="component" value="Unassembled WGS sequence"/>
</dbReference>
<evidence type="ECO:0000313" key="8">
    <source>
        <dbReference type="Proteomes" id="UP000223968"/>
    </source>
</evidence>
<comment type="caution">
    <text evidence="7">The sequence shown here is derived from an EMBL/GenBank/DDBJ whole genome shotgun (WGS) entry which is preliminary data.</text>
</comment>
<dbReference type="Gene3D" id="3.40.50.10190">
    <property type="entry name" value="BRCT domain"/>
    <property type="match status" value="2"/>
</dbReference>
<dbReference type="SMART" id="SM00586">
    <property type="entry name" value="ZnF_DBF"/>
    <property type="match status" value="1"/>
</dbReference>
<keyword evidence="3" id="KW-0862">Zinc</keyword>
<feature type="compositionally biased region" description="Polar residues" evidence="5">
    <location>
        <begin position="12"/>
        <end position="35"/>
    </location>
</feature>
<keyword evidence="2 4" id="KW-0863">Zinc-finger</keyword>
<dbReference type="GO" id="GO:1901987">
    <property type="term" value="P:regulation of cell cycle phase transition"/>
    <property type="evidence" value="ECO:0007669"/>
    <property type="project" value="TreeGrafter"/>
</dbReference>
<accession>A0A2B7Y1S5</accession>
<feature type="compositionally biased region" description="Polar residues" evidence="5">
    <location>
        <begin position="270"/>
        <end position="285"/>
    </location>
</feature>
<feature type="region of interest" description="Disordered" evidence="5">
    <location>
        <begin position="1"/>
        <end position="35"/>
    </location>
</feature>
<evidence type="ECO:0000256" key="4">
    <source>
        <dbReference type="PROSITE-ProRule" id="PRU00600"/>
    </source>
</evidence>
<dbReference type="InterPro" id="IPR051590">
    <property type="entry name" value="Replication_Regulatory_Kinase"/>
</dbReference>
<dbReference type="PANTHER" id="PTHR15375:SF26">
    <property type="entry name" value="PROTEIN CHIFFON"/>
    <property type="match status" value="1"/>
</dbReference>
<dbReference type="Pfam" id="PF22437">
    <property type="entry name" value="DBF4_BRCT"/>
    <property type="match status" value="1"/>
</dbReference>
<proteinExistence type="predicted"/>
<dbReference type="Pfam" id="PF08630">
    <property type="entry name" value="Dfp1_Him1_M"/>
    <property type="match status" value="1"/>
</dbReference>
<feature type="region of interest" description="Disordered" evidence="5">
    <location>
        <begin position="368"/>
        <end position="429"/>
    </location>
</feature>
<dbReference type="Pfam" id="PF07535">
    <property type="entry name" value="zf-DBF"/>
    <property type="match status" value="1"/>
</dbReference>
<dbReference type="InterPro" id="IPR006572">
    <property type="entry name" value="Znf_DBF"/>
</dbReference>
<dbReference type="GO" id="GO:0043539">
    <property type="term" value="F:protein serine/threonine kinase activator activity"/>
    <property type="evidence" value="ECO:0007669"/>
    <property type="project" value="TreeGrafter"/>
</dbReference>
<dbReference type="GO" id="GO:0003676">
    <property type="term" value="F:nucleic acid binding"/>
    <property type="evidence" value="ECO:0007669"/>
    <property type="project" value="InterPro"/>
</dbReference>
<sequence>MSTRRVPLVNVPNGTNSPHRGTLAASTKRTRPIHSQTENYCAQPPLKKQMLEKEDVDPIHKSPRKVVVSGVEGKVFTRKNTNAQPTAFERKLVAAREKDRAVNNSRATKYDRAGGESLDSIRQWQKHYRKVFPQFVFYFESIPEDVRNKCSRQIMALGATEEKFFSKVVTHVVTARPIPPEIESPNSSVPVNQQSADGSVQTVDPSLLEKNAEMSHLGRLKKLSDKRPGHGEADVKRDYKDVLYRARQMNMKIWALEKLQRVISTMNDGDTTSNHGHYTRSNGTVSGAGRGRAETDLSQVLRNERLNGPADRDSILASKEIIPFKGPFIYIHDFEEKTRPVMVREYPKVAKRQDGAWPQFRSAALGKCPFIDEPPSKKELEKRKAAAQAKERNPPAKTKPSQTAESKTMRPPERSVEKRPLQDVEGGANHKIIREEPMPAPKLVENLLLLPAKPTSPRSKGLQNFHGTKASLAAYLAREPAASGVQPSNITSAIRSQMISSTAAAPGAKAGTSKEVHELKRKVLGKGNGSLSMNGMPSSHRMTDLAGTLKASRAPVTGTAKSRAQGNLDQIDEDGGTTQSEEEKAQKAQAVSRKSSTTAQPKPRKRDPKPGYCENCRDKFDDFEEHVTTRKHRKFAMTLSNWTELDELLHSLERTRKRRLPEDEDDW</sequence>
<dbReference type="AlphaFoldDB" id="A0A2B7Y1S5"/>
<dbReference type="PANTHER" id="PTHR15375">
    <property type="entry name" value="ACTIVATOR OF S-PHASE KINASE-RELATED"/>
    <property type="match status" value="1"/>
</dbReference>
<feature type="region of interest" description="Disordered" evidence="5">
    <location>
        <begin position="551"/>
        <end position="615"/>
    </location>
</feature>
<evidence type="ECO:0000259" key="6">
    <source>
        <dbReference type="PROSITE" id="PS51265"/>
    </source>
</evidence>
<keyword evidence="1" id="KW-0479">Metal-binding</keyword>
<dbReference type="InterPro" id="IPR038545">
    <property type="entry name" value="Znf_DBF_sf"/>
</dbReference>
<feature type="compositionally biased region" description="Polar residues" evidence="5">
    <location>
        <begin position="559"/>
        <end position="568"/>
    </location>
</feature>
<dbReference type="PROSITE" id="PS51265">
    <property type="entry name" value="ZF_DBF4"/>
    <property type="match status" value="1"/>
</dbReference>
<dbReference type="FunFam" id="6.10.250.3410:FF:000001">
    <property type="entry name" value="Protein DBF4 homolog A"/>
    <property type="match status" value="1"/>
</dbReference>
<protein>
    <recommendedName>
        <fullName evidence="6">DBF4-type domain-containing protein</fullName>
    </recommendedName>
</protein>
<feature type="region of interest" description="Disordered" evidence="5">
    <location>
        <begin position="270"/>
        <end position="291"/>
    </location>
</feature>
<evidence type="ECO:0000256" key="3">
    <source>
        <dbReference type="ARBA" id="ARBA00022833"/>
    </source>
</evidence>
<dbReference type="InterPro" id="IPR055116">
    <property type="entry name" value="DBF4_BRCT"/>
</dbReference>
<dbReference type="Gene3D" id="6.10.250.3410">
    <property type="entry name" value="DBF zinc finger"/>
    <property type="match status" value="1"/>
</dbReference>
<feature type="domain" description="DBF4-type" evidence="6">
    <location>
        <begin position="606"/>
        <end position="655"/>
    </location>
</feature>
<feature type="compositionally biased region" description="Basic and acidic residues" evidence="5">
    <location>
        <begin position="407"/>
        <end position="422"/>
    </location>
</feature>
<reference evidence="7 8" key="1">
    <citation type="submission" date="2017-10" db="EMBL/GenBank/DDBJ databases">
        <title>Comparative genomics in systemic dimorphic fungi from Ajellomycetaceae.</title>
        <authorList>
            <person name="Munoz J.F."/>
            <person name="Mcewen J.G."/>
            <person name="Clay O.K."/>
            <person name="Cuomo C.A."/>
        </authorList>
    </citation>
    <scope>NUCLEOTIDE SEQUENCE [LARGE SCALE GENOMIC DNA]</scope>
    <source>
        <strain evidence="7 8">UAMH5409</strain>
    </source>
</reference>
<dbReference type="STRING" id="1447875.A0A2B7Y1S5"/>
<evidence type="ECO:0000256" key="5">
    <source>
        <dbReference type="SAM" id="MobiDB-lite"/>
    </source>
</evidence>
<keyword evidence="8" id="KW-1185">Reference proteome</keyword>
<dbReference type="InterPro" id="IPR013939">
    <property type="entry name" value="Regulatory_Dfp1/Him1"/>
</dbReference>
<evidence type="ECO:0000256" key="1">
    <source>
        <dbReference type="ARBA" id="ARBA00022723"/>
    </source>
</evidence>
<evidence type="ECO:0000313" key="7">
    <source>
        <dbReference type="EMBL" id="PGH14991.1"/>
    </source>
</evidence>
<dbReference type="InterPro" id="IPR036420">
    <property type="entry name" value="BRCT_dom_sf"/>
</dbReference>
<evidence type="ECO:0000256" key="2">
    <source>
        <dbReference type="ARBA" id="ARBA00022771"/>
    </source>
</evidence>
<dbReference type="GO" id="GO:0031431">
    <property type="term" value="C:Dbf4-dependent protein kinase complex"/>
    <property type="evidence" value="ECO:0007669"/>
    <property type="project" value="TreeGrafter"/>
</dbReference>